<keyword evidence="3" id="KW-0963">Cytoplasm</keyword>
<name>A0A1E4RVU7_CYBJN</name>
<dbReference type="InterPro" id="IPR057982">
    <property type="entry name" value="TPR_NAA35"/>
</dbReference>
<reference evidence="6 7" key="1">
    <citation type="journal article" date="2016" name="Proc. Natl. Acad. Sci. U.S.A.">
        <title>Comparative genomics of biotechnologically important yeasts.</title>
        <authorList>
            <person name="Riley R."/>
            <person name="Haridas S."/>
            <person name="Wolfe K.H."/>
            <person name="Lopes M.R."/>
            <person name="Hittinger C.T."/>
            <person name="Goeker M."/>
            <person name="Salamov A.A."/>
            <person name="Wisecaver J.H."/>
            <person name="Long T.M."/>
            <person name="Calvey C.H."/>
            <person name="Aerts A.L."/>
            <person name="Barry K.W."/>
            <person name="Choi C."/>
            <person name="Clum A."/>
            <person name="Coughlan A.Y."/>
            <person name="Deshpande S."/>
            <person name="Douglass A.P."/>
            <person name="Hanson S.J."/>
            <person name="Klenk H.-P."/>
            <person name="LaButti K.M."/>
            <person name="Lapidus A."/>
            <person name="Lindquist E.A."/>
            <person name="Lipzen A.M."/>
            <person name="Meier-Kolthoff J.P."/>
            <person name="Ohm R.A."/>
            <person name="Otillar R.P."/>
            <person name="Pangilinan J.L."/>
            <person name="Peng Y."/>
            <person name="Rokas A."/>
            <person name="Rosa C.A."/>
            <person name="Scheuner C."/>
            <person name="Sibirny A.A."/>
            <person name="Slot J.C."/>
            <person name="Stielow J.B."/>
            <person name="Sun H."/>
            <person name="Kurtzman C.P."/>
            <person name="Blackwell M."/>
            <person name="Grigoriev I.V."/>
            <person name="Jeffries T.W."/>
        </authorList>
    </citation>
    <scope>NUCLEOTIDE SEQUENCE [LARGE SCALE GENOMIC DNA]</scope>
    <source>
        <strain evidence="7">ATCC 18201 / CBS 1600 / BCRC 20928 / JCM 3617 / NBRC 0987 / NRRL Y-1542</strain>
    </source>
</reference>
<evidence type="ECO:0000313" key="6">
    <source>
        <dbReference type="EMBL" id="ODV71402.1"/>
    </source>
</evidence>
<dbReference type="EMBL" id="KV453941">
    <property type="protein sequence ID" value="ODV71402.1"/>
    <property type="molecule type" value="Genomic_DNA"/>
</dbReference>
<comment type="subcellular location">
    <subcellularLocation>
        <location evidence="1">Cytoplasm</location>
    </subcellularLocation>
</comment>
<dbReference type="PANTHER" id="PTHR21373">
    <property type="entry name" value="GLUCOSE REPRESSIBLE PROTEIN MAK10"/>
    <property type="match status" value="1"/>
</dbReference>
<sequence>MSEQMVDITDVLRRKAREVANDAVVKSPQFSLFQGTQALEINNKRLDSGIIELSVEEEEFDVLCKRSLQEVLATSDAIFRNVFIWLQNSSLSVTVFSCRYVEELLVIYNKDANKGISSCRFGAVENVSMDPELLLVHKVLRSVVLGALHLVRLCLTLGQSGVVYEEEDINTQTMNLNVITMVESNDILKELNDSVDFLKSKYADSKDSEILQLILKTLVQLINLPQFIALKVPKLTDCSTPPQSPAMVSSLAALVDSLVTHVDYLNSLPQIPGCFSMGIQKRLDNRLPSRDLIPLKSEDYSSLKVLVDDLQRIWAISNRLTSQDVVNHALNFANTHHHVISRAIYALFLVRDDATVFGVEKVSDFLNEEMLRFSCWDSEYINTSNEIVKQKVAELTHQISSVALEWLSVMNQNPCRQRQHFSRLITVFDTLEYNSENFERNLKEVFQVNEEFEYNGELVLALPITSWVCYVKMDIMLHVVLRGFELELYQTWEFHQMYWYVNYLVDNILLILDRVIEYNRSKIYKIQQMKNQLKKKKGDQKLRYKEKMMKRQAQIPSLQLFVDTLNKKIVQYKIIQGLAVLQSIQLQKYIKSGILKTPDFPFVQNEEILYKLRMKPFASVGVPSLPPYSHYQFHLKNSLKQPHTPQDINHVKSSILSNIKIITDGIQSKDVTVSMHICSQDWLHWFRQLQRSCIGIGLQLQKPITATQRVVIDSKGFHRYFPVVNSE</sequence>
<organism evidence="6 7">
    <name type="scientific">Cyberlindnera jadinii (strain ATCC 18201 / CBS 1600 / BCRC 20928 / JCM 3617 / NBRC 0987 / NRRL Y-1542)</name>
    <name type="common">Torula yeast</name>
    <name type="synonym">Candida utilis</name>
    <dbReference type="NCBI Taxonomy" id="983966"/>
    <lineage>
        <taxon>Eukaryota</taxon>
        <taxon>Fungi</taxon>
        <taxon>Dikarya</taxon>
        <taxon>Ascomycota</taxon>
        <taxon>Saccharomycotina</taxon>
        <taxon>Saccharomycetes</taxon>
        <taxon>Phaffomycetales</taxon>
        <taxon>Phaffomycetaceae</taxon>
        <taxon>Cyberlindnera</taxon>
    </lineage>
</organism>
<dbReference type="GeneID" id="30992064"/>
<dbReference type="AlphaFoldDB" id="A0A1E4RVU7"/>
<feature type="domain" description="NAA35-like TPR repeats" evidence="5">
    <location>
        <begin position="314"/>
        <end position="724"/>
    </location>
</feature>
<gene>
    <name evidence="6" type="ORF">CYBJADRAFT_33540</name>
</gene>
<dbReference type="OrthoDB" id="269405at2759"/>
<evidence type="ECO:0008006" key="8">
    <source>
        <dbReference type="Google" id="ProtNLM"/>
    </source>
</evidence>
<keyword evidence="7" id="KW-1185">Reference proteome</keyword>
<dbReference type="PANTHER" id="PTHR21373:SF0">
    <property type="entry name" value="N-ALPHA-ACETYLTRANSFERASE 35, NATC AUXILIARY SUBUNIT"/>
    <property type="match status" value="1"/>
</dbReference>
<evidence type="ECO:0000259" key="5">
    <source>
        <dbReference type="Pfam" id="PF25789"/>
    </source>
</evidence>
<comment type="similarity">
    <text evidence="2">Belongs to the MAK10 family.</text>
</comment>
<feature type="domain" description="NAA35-like N-terminal" evidence="4">
    <location>
        <begin position="23"/>
        <end position="188"/>
    </location>
</feature>
<dbReference type="Pfam" id="PF04112">
    <property type="entry name" value="Mak10"/>
    <property type="match status" value="1"/>
</dbReference>
<dbReference type="OMA" id="QMEWIVQ"/>
<protein>
    <recommendedName>
        <fullName evidence="8">Mak10-domain-containing protein</fullName>
    </recommendedName>
</protein>
<accession>A0A1E4RVU7</accession>
<proteinExistence type="inferred from homology"/>
<dbReference type="RefSeq" id="XP_020068441.1">
    <property type="nucleotide sequence ID" value="XM_020217668.1"/>
</dbReference>
<evidence type="ECO:0000256" key="2">
    <source>
        <dbReference type="ARBA" id="ARBA00006289"/>
    </source>
</evidence>
<evidence type="ECO:0000256" key="1">
    <source>
        <dbReference type="ARBA" id="ARBA00004496"/>
    </source>
</evidence>
<evidence type="ECO:0000256" key="3">
    <source>
        <dbReference type="ARBA" id="ARBA00022490"/>
    </source>
</evidence>
<dbReference type="GO" id="GO:0031417">
    <property type="term" value="C:NatC complex"/>
    <property type="evidence" value="ECO:0007669"/>
    <property type="project" value="InterPro"/>
</dbReference>
<evidence type="ECO:0000313" key="7">
    <source>
        <dbReference type="Proteomes" id="UP000094389"/>
    </source>
</evidence>
<dbReference type="Pfam" id="PF25789">
    <property type="entry name" value="TPR_NAA35"/>
    <property type="match status" value="1"/>
</dbReference>
<dbReference type="STRING" id="983966.A0A1E4RVU7"/>
<dbReference type="InterPro" id="IPR057983">
    <property type="entry name" value="NAA35-like_N"/>
</dbReference>
<dbReference type="Proteomes" id="UP000094389">
    <property type="component" value="Unassembled WGS sequence"/>
</dbReference>
<dbReference type="InterPro" id="IPR007244">
    <property type="entry name" value="Naa35_N"/>
</dbReference>
<evidence type="ECO:0000259" key="4">
    <source>
        <dbReference type="Pfam" id="PF04112"/>
    </source>
</evidence>